<reference evidence="2 3" key="1">
    <citation type="journal article" date="2008" name="BMC Microbiol.">
        <title>Complete genome sequence of Treponema pallidum ssp. pallidum strain SS14 determined with oligonucleotide arrays.</title>
        <authorList>
            <person name="Matejkova P."/>
            <person name="Strouhal M."/>
            <person name="Smajs D."/>
            <person name="Norris S.J."/>
            <person name="Palzkill T."/>
            <person name="Petrosino J.F."/>
            <person name="Sodergren E."/>
            <person name="Norton J.E."/>
            <person name="Singh J."/>
            <person name="Richmond T.A."/>
            <person name="Molla M.N."/>
            <person name="Albert T.J."/>
            <person name="Weinstock G.M."/>
        </authorList>
    </citation>
    <scope>NUCLEOTIDE SEQUENCE [LARGE SCALE GENOMIC DNA]</scope>
    <source>
        <strain evidence="2 3">SS14</strain>
    </source>
</reference>
<evidence type="ECO:0008006" key="4">
    <source>
        <dbReference type="Google" id="ProtNLM"/>
    </source>
</evidence>
<evidence type="ECO:0000313" key="2">
    <source>
        <dbReference type="EMBL" id="ACD71064.1"/>
    </source>
</evidence>
<dbReference type="InterPro" id="IPR058072">
    <property type="entry name" value="LIC12708-like"/>
</dbReference>
<gene>
    <name evidence="2" type="ordered locus">TPASS_0646</name>
</gene>
<protein>
    <recommendedName>
        <fullName evidence="4">Lipoprotein</fullName>
    </recommendedName>
</protein>
<dbReference type="PATRIC" id="fig|243276.5.peg.688"/>
<evidence type="ECO:0000256" key="1">
    <source>
        <dbReference type="SAM" id="Phobius"/>
    </source>
</evidence>
<dbReference type="Pfam" id="PF17170">
    <property type="entry name" value="DUF5128"/>
    <property type="match status" value="1"/>
</dbReference>
<proteinExistence type="predicted"/>
<keyword evidence="1" id="KW-0812">Transmembrane</keyword>
<dbReference type="NCBIfam" id="NF047780">
    <property type="entry name" value="LIC12708_fam"/>
    <property type="match status" value="1"/>
</dbReference>
<dbReference type="Proteomes" id="UP000001202">
    <property type="component" value="Chromosome"/>
</dbReference>
<dbReference type="AlphaFoldDB" id="A0A0H3BJN0"/>
<accession>A0A0H3BJN0</accession>
<keyword evidence="1" id="KW-1133">Transmembrane helix</keyword>
<sequence>MGRMRKVACAFRKLWCRFVVLSISILVSCSVVTRHPLRLGFFTFFLLGSFLVLVSSCTRWMGRELHGQRLFALTYGDAENQLHFPDAGYAQSQSNIQLCMKDGIFYVAHAATGKVMRMTSFGDVLAVIFNPEKNAMTPQFSEGLQSAAITTRRAVPYPLHAPTFLAVDSQNTLYVVDAVLPEHVQHDPEENLALVNTILLFDEEGRFMHAIGQQGIGGTPFPAIEGVYVNSADELVVVCRSVDAMRVYWFNAQRVPIHQRALPFSPLPTSFAAQEKGYAFVERVLPDVSERRLIAKVDYYTAVHDPATGANSSVRYAKSSVYFISLETGVYEWKVDLPAHEVSGTENQERGPYKKAFSLLGVSAQQGILCVSPDRFGYAALLLDLRSFTIRQRSIHMRSDTLVYNVFHFSPTGILSSVLATDTEAVVMWWRFDRILSRIK</sequence>
<organism evidence="2 3">
    <name type="scientific">Treponema pallidum subsp. pallidum (strain SS14)</name>
    <dbReference type="NCBI Taxonomy" id="455434"/>
    <lineage>
        <taxon>Bacteria</taxon>
        <taxon>Pseudomonadati</taxon>
        <taxon>Spirochaetota</taxon>
        <taxon>Spirochaetia</taxon>
        <taxon>Spirochaetales</taxon>
        <taxon>Treponemataceae</taxon>
        <taxon>Treponema</taxon>
    </lineage>
</organism>
<feature type="transmembrane region" description="Helical" evidence="1">
    <location>
        <begin position="39"/>
        <end position="61"/>
    </location>
</feature>
<dbReference type="KEGG" id="tpp:TPASS_0646"/>
<dbReference type="EMBL" id="CP000805">
    <property type="protein sequence ID" value="ACD71064.1"/>
    <property type="molecule type" value="Genomic_DNA"/>
</dbReference>
<name>A0A0H3BJN0_TREPS</name>
<dbReference type="SUPFAM" id="SSF63825">
    <property type="entry name" value="YWTD domain"/>
    <property type="match status" value="1"/>
</dbReference>
<dbReference type="Gene3D" id="2.120.10.30">
    <property type="entry name" value="TolB, C-terminal domain"/>
    <property type="match status" value="1"/>
</dbReference>
<keyword evidence="1" id="KW-0472">Membrane</keyword>
<evidence type="ECO:0000313" key="3">
    <source>
        <dbReference type="Proteomes" id="UP000001202"/>
    </source>
</evidence>
<dbReference type="PROSITE" id="PS51257">
    <property type="entry name" value="PROKAR_LIPOPROTEIN"/>
    <property type="match status" value="1"/>
</dbReference>
<dbReference type="InterPro" id="IPR011042">
    <property type="entry name" value="6-blade_b-propeller_TolB-like"/>
</dbReference>